<dbReference type="AlphaFoldDB" id="A0A8B8EAE4"/>
<keyword evidence="4 5" id="KW-0472">Membrane</keyword>
<keyword evidence="6" id="KW-1185">Reference proteome</keyword>
<dbReference type="GO" id="GO:0016020">
    <property type="term" value="C:membrane"/>
    <property type="evidence" value="ECO:0007669"/>
    <property type="project" value="UniProtKB-SubCell"/>
</dbReference>
<gene>
    <name evidence="7" type="primary">LOC111133228</name>
</gene>
<dbReference type="PANTHER" id="PTHR12489:SF16">
    <property type="entry name" value="LHFPL TETRASPAN SUBFAMILY MEMBER 6 PROTEIN-RELATED"/>
    <property type="match status" value="1"/>
</dbReference>
<feature type="transmembrane region" description="Helical" evidence="5">
    <location>
        <begin position="125"/>
        <end position="154"/>
    </location>
</feature>
<dbReference type="Pfam" id="PF10242">
    <property type="entry name" value="L_HMGIC_fpl"/>
    <property type="match status" value="1"/>
</dbReference>
<evidence type="ECO:0000256" key="5">
    <source>
        <dbReference type="SAM" id="Phobius"/>
    </source>
</evidence>
<evidence type="ECO:0000313" key="6">
    <source>
        <dbReference type="Proteomes" id="UP000694844"/>
    </source>
</evidence>
<keyword evidence="3 5" id="KW-1133">Transmembrane helix</keyword>
<feature type="transmembrane region" description="Helical" evidence="5">
    <location>
        <begin position="211"/>
        <end position="234"/>
    </location>
</feature>
<dbReference type="OrthoDB" id="5873721at2759"/>
<protein>
    <submittedName>
        <fullName evidence="7">Lipoma HMGIC fusion partner homolog</fullName>
    </submittedName>
</protein>
<dbReference type="InterPro" id="IPR019372">
    <property type="entry name" value="LHFPL"/>
</dbReference>
<keyword evidence="2 5" id="KW-0812">Transmembrane</keyword>
<evidence type="ECO:0000256" key="4">
    <source>
        <dbReference type="ARBA" id="ARBA00023136"/>
    </source>
</evidence>
<dbReference type="PANTHER" id="PTHR12489">
    <property type="entry name" value="LIPOMA HMGIC FUSION PARTNER-LIKE PROTEIN"/>
    <property type="match status" value="1"/>
</dbReference>
<proteinExistence type="predicted"/>
<accession>A0A8B8EAE4</accession>
<evidence type="ECO:0000256" key="2">
    <source>
        <dbReference type="ARBA" id="ARBA00022692"/>
    </source>
</evidence>
<organism evidence="6 7">
    <name type="scientific">Crassostrea virginica</name>
    <name type="common">Eastern oyster</name>
    <dbReference type="NCBI Taxonomy" id="6565"/>
    <lineage>
        <taxon>Eukaryota</taxon>
        <taxon>Metazoa</taxon>
        <taxon>Spiralia</taxon>
        <taxon>Lophotrochozoa</taxon>
        <taxon>Mollusca</taxon>
        <taxon>Bivalvia</taxon>
        <taxon>Autobranchia</taxon>
        <taxon>Pteriomorphia</taxon>
        <taxon>Ostreida</taxon>
        <taxon>Ostreoidea</taxon>
        <taxon>Ostreidae</taxon>
        <taxon>Crassostrea</taxon>
    </lineage>
</organism>
<evidence type="ECO:0000256" key="3">
    <source>
        <dbReference type="ARBA" id="ARBA00022989"/>
    </source>
</evidence>
<dbReference type="Gene3D" id="1.20.140.150">
    <property type="match status" value="1"/>
</dbReference>
<feature type="transmembrane region" description="Helical" evidence="5">
    <location>
        <begin position="56"/>
        <end position="79"/>
    </location>
</feature>
<comment type="subcellular location">
    <subcellularLocation>
        <location evidence="1">Membrane</location>
        <topology evidence="1">Multi-pass membrane protein</topology>
    </subcellularLocation>
</comment>
<dbReference type="Proteomes" id="UP000694844">
    <property type="component" value="Chromosome 5"/>
</dbReference>
<sequence>MNFNKLNAELEPFLTSCGLPMIRTGLRHDRRSRETDLLHSSLAPPADMTRLSGVGVFWALLSFLAAVGASFGFYMPYWLKGQLSGTPVYFGVFRRCNYPRRTVSDEFEMVEQCGRYSSFTDIPSLWWQVATIAVGTGCGLAVLIALIAILAICIRGIISPFIARIAGVLQMCSGLLIGGGVAIYPHGWTSAEVQQACGNLSGSYKFGTCSFYWAFYLTAGGAVLTLLTAMFSCCASTPKRDRPYADV</sequence>
<evidence type="ECO:0000313" key="7">
    <source>
        <dbReference type="RefSeq" id="XP_022337110.1"/>
    </source>
</evidence>
<name>A0A8B8EAE4_CRAVI</name>
<dbReference type="KEGG" id="cvn:111133228"/>
<reference evidence="7" key="1">
    <citation type="submission" date="2025-08" db="UniProtKB">
        <authorList>
            <consortium name="RefSeq"/>
        </authorList>
    </citation>
    <scope>IDENTIFICATION</scope>
    <source>
        <tissue evidence="7">Whole sample</tissue>
    </source>
</reference>
<feature type="transmembrane region" description="Helical" evidence="5">
    <location>
        <begin position="161"/>
        <end position="184"/>
    </location>
</feature>
<evidence type="ECO:0000256" key="1">
    <source>
        <dbReference type="ARBA" id="ARBA00004141"/>
    </source>
</evidence>
<dbReference type="GeneID" id="111133228"/>
<dbReference type="RefSeq" id="XP_022337110.1">
    <property type="nucleotide sequence ID" value="XM_022481402.1"/>
</dbReference>